<evidence type="ECO:0000256" key="7">
    <source>
        <dbReference type="ARBA" id="ARBA00022741"/>
    </source>
</evidence>
<evidence type="ECO:0000256" key="5">
    <source>
        <dbReference type="ARBA" id="ARBA00022692"/>
    </source>
</evidence>
<dbReference type="InterPro" id="IPR000333">
    <property type="entry name" value="TGFB_receptor"/>
</dbReference>
<feature type="transmembrane region" description="Helical" evidence="14">
    <location>
        <begin position="249"/>
        <end position="270"/>
    </location>
</feature>
<comment type="cofactor">
    <cofactor evidence="14">
        <name>Mg(2+)</name>
        <dbReference type="ChEBI" id="CHEBI:18420"/>
    </cofactor>
    <cofactor evidence="14">
        <name>Mn(2+)</name>
        <dbReference type="ChEBI" id="CHEBI:29035"/>
    </cofactor>
</comment>
<evidence type="ECO:0000256" key="4">
    <source>
        <dbReference type="ARBA" id="ARBA00022679"/>
    </source>
</evidence>
<evidence type="ECO:0000256" key="14">
    <source>
        <dbReference type="RuleBase" id="RU361271"/>
    </source>
</evidence>
<dbReference type="PROSITE" id="PS51256">
    <property type="entry name" value="GS"/>
    <property type="match status" value="1"/>
</dbReference>
<dbReference type="EC" id="2.7.11.30" evidence="14"/>
<dbReference type="InterPro" id="IPR000719">
    <property type="entry name" value="Prot_kinase_dom"/>
</dbReference>
<feature type="binding site" evidence="13">
    <location>
        <position position="350"/>
    </location>
    <ligand>
        <name>ATP</name>
        <dbReference type="ChEBI" id="CHEBI:30616"/>
    </ligand>
</feature>
<keyword evidence="12 14" id="KW-0675">Receptor</keyword>
<keyword evidence="14" id="KW-0460">Magnesium</keyword>
<keyword evidence="6" id="KW-0732">Signal</keyword>
<evidence type="ECO:0000256" key="9">
    <source>
        <dbReference type="ARBA" id="ARBA00022840"/>
    </source>
</evidence>
<keyword evidence="14" id="KW-0479">Metal-binding</keyword>
<organism evidence="17 18">
    <name type="scientific">Varroa destructor</name>
    <name type="common">Honeybee mite</name>
    <dbReference type="NCBI Taxonomy" id="109461"/>
    <lineage>
        <taxon>Eukaryota</taxon>
        <taxon>Metazoa</taxon>
        <taxon>Ecdysozoa</taxon>
        <taxon>Arthropoda</taxon>
        <taxon>Chelicerata</taxon>
        <taxon>Arachnida</taxon>
        <taxon>Acari</taxon>
        <taxon>Parasitiformes</taxon>
        <taxon>Mesostigmata</taxon>
        <taxon>Gamasina</taxon>
        <taxon>Dermanyssoidea</taxon>
        <taxon>Varroidae</taxon>
        <taxon>Varroa</taxon>
    </lineage>
</organism>
<evidence type="ECO:0000259" key="16">
    <source>
        <dbReference type="PROSITE" id="PS51256"/>
    </source>
</evidence>
<dbReference type="OrthoDB" id="69842at2759"/>
<keyword evidence="11 14" id="KW-0472">Membrane</keyword>
<dbReference type="SUPFAM" id="SSF57302">
    <property type="entry name" value="Snake toxin-like"/>
    <property type="match status" value="1"/>
</dbReference>
<keyword evidence="4 14" id="KW-0808">Transferase</keyword>
<dbReference type="Gene3D" id="2.10.60.10">
    <property type="entry name" value="CD59"/>
    <property type="match status" value="1"/>
</dbReference>
<name>A0A7M7JNF8_VARDE</name>
<keyword evidence="9 13" id="KW-0067">ATP-binding</keyword>
<dbReference type="OMA" id="HSEICGM"/>
<comment type="catalytic activity">
    <reaction evidence="14">
        <text>L-threonyl-[receptor-protein] + ATP = O-phospho-L-threonyl-[receptor-protein] + ADP + H(+)</text>
        <dbReference type="Rhea" id="RHEA:44880"/>
        <dbReference type="Rhea" id="RHEA-COMP:11024"/>
        <dbReference type="Rhea" id="RHEA-COMP:11025"/>
        <dbReference type="ChEBI" id="CHEBI:15378"/>
        <dbReference type="ChEBI" id="CHEBI:30013"/>
        <dbReference type="ChEBI" id="CHEBI:30616"/>
        <dbReference type="ChEBI" id="CHEBI:61977"/>
        <dbReference type="ChEBI" id="CHEBI:456216"/>
        <dbReference type="EC" id="2.7.11.30"/>
    </reaction>
</comment>
<dbReference type="PROSITE" id="PS00108">
    <property type="entry name" value="PROTEIN_KINASE_ST"/>
    <property type="match status" value="1"/>
</dbReference>
<dbReference type="SUPFAM" id="SSF56112">
    <property type="entry name" value="Protein kinase-like (PK-like)"/>
    <property type="match status" value="1"/>
</dbReference>
<dbReference type="GO" id="GO:0005886">
    <property type="term" value="C:plasma membrane"/>
    <property type="evidence" value="ECO:0007669"/>
    <property type="project" value="TreeGrafter"/>
</dbReference>
<evidence type="ECO:0000256" key="3">
    <source>
        <dbReference type="ARBA" id="ARBA00022527"/>
    </source>
</evidence>
<keyword evidence="14" id="KW-0464">Manganese</keyword>
<keyword evidence="7 13" id="KW-0547">Nucleotide-binding</keyword>
<dbReference type="GO" id="GO:0043235">
    <property type="term" value="C:receptor complex"/>
    <property type="evidence" value="ECO:0007669"/>
    <property type="project" value="TreeGrafter"/>
</dbReference>
<dbReference type="RefSeq" id="XP_022648860.1">
    <property type="nucleotide sequence ID" value="XM_022793125.1"/>
</dbReference>
<dbReference type="PROSITE" id="PS00107">
    <property type="entry name" value="PROTEIN_KINASE_ATP"/>
    <property type="match status" value="1"/>
</dbReference>
<dbReference type="InParanoid" id="A0A7M7JNF8"/>
<dbReference type="PRINTS" id="PR00653">
    <property type="entry name" value="ACTIVIN2R"/>
</dbReference>
<evidence type="ECO:0000313" key="18">
    <source>
        <dbReference type="Proteomes" id="UP000594260"/>
    </source>
</evidence>
<keyword evidence="8 14" id="KW-0418">Kinase</keyword>
<dbReference type="CDD" id="cd23532">
    <property type="entry name" value="TFP_LU_ECD_BMPR1"/>
    <property type="match status" value="1"/>
</dbReference>
<dbReference type="InterPro" id="IPR008271">
    <property type="entry name" value="Ser/Thr_kinase_AS"/>
</dbReference>
<evidence type="ECO:0000259" key="15">
    <source>
        <dbReference type="PROSITE" id="PS50011"/>
    </source>
</evidence>
<evidence type="ECO:0000256" key="10">
    <source>
        <dbReference type="ARBA" id="ARBA00022989"/>
    </source>
</evidence>
<dbReference type="AlphaFoldDB" id="A0A7M7JNF8"/>
<dbReference type="SMART" id="SM00220">
    <property type="entry name" value="S_TKc"/>
    <property type="match status" value="1"/>
</dbReference>
<comment type="subcellular location">
    <subcellularLocation>
        <location evidence="1 14">Membrane</location>
        <topology evidence="1 14">Single-pass type I membrane protein</topology>
    </subcellularLocation>
</comment>
<dbReference type="SMART" id="SM00467">
    <property type="entry name" value="GS"/>
    <property type="match status" value="1"/>
</dbReference>
<dbReference type="GO" id="GO:0004675">
    <property type="term" value="F:transmembrane receptor protein serine/threonine kinase activity"/>
    <property type="evidence" value="ECO:0007669"/>
    <property type="project" value="UniProtKB-EC"/>
</dbReference>
<dbReference type="PANTHER" id="PTHR23255">
    <property type="entry name" value="TRANSFORMING GROWTH FACTOR-BETA RECEPTOR TYPE I AND II"/>
    <property type="match status" value="1"/>
</dbReference>
<dbReference type="PANTHER" id="PTHR23255:SF71">
    <property type="entry name" value="RECEPTOR PROTEIN SERINE_THREONINE KINASE"/>
    <property type="match status" value="1"/>
</dbReference>
<dbReference type="Pfam" id="PF08515">
    <property type="entry name" value="TGF_beta_GS"/>
    <property type="match status" value="1"/>
</dbReference>
<evidence type="ECO:0000256" key="12">
    <source>
        <dbReference type="ARBA" id="ARBA00023170"/>
    </source>
</evidence>
<feature type="domain" description="GS" evidence="16">
    <location>
        <begin position="293"/>
        <end position="322"/>
    </location>
</feature>
<accession>A0A7M7JNF8</accession>
<dbReference type="InterPro" id="IPR000472">
    <property type="entry name" value="Activin_recp"/>
</dbReference>
<evidence type="ECO:0000313" key="17">
    <source>
        <dbReference type="EnsemblMetazoa" id="XP_022648860"/>
    </source>
</evidence>
<dbReference type="Pfam" id="PF00069">
    <property type="entry name" value="Pkinase"/>
    <property type="match status" value="1"/>
</dbReference>
<dbReference type="InterPro" id="IPR003605">
    <property type="entry name" value="GS_dom"/>
</dbReference>
<protein>
    <recommendedName>
        <fullName evidence="14">Serine/threonine-protein kinase receptor</fullName>
        <ecNumber evidence="14">2.7.11.30</ecNumber>
    </recommendedName>
</protein>
<evidence type="ECO:0000256" key="1">
    <source>
        <dbReference type="ARBA" id="ARBA00004479"/>
    </source>
</evidence>
<keyword evidence="10 14" id="KW-1133">Transmembrane helix</keyword>
<comment type="similarity">
    <text evidence="2 14">Belongs to the protein kinase superfamily. TKL Ser/Thr protein kinase family. TGFB receptor subfamily.</text>
</comment>
<dbReference type="FunCoup" id="A0A7M7JNF8">
    <property type="interactions" value="692"/>
</dbReference>
<evidence type="ECO:0000256" key="13">
    <source>
        <dbReference type="PROSITE-ProRule" id="PRU10141"/>
    </source>
</evidence>
<reference evidence="17" key="1">
    <citation type="submission" date="2021-01" db="UniProtKB">
        <authorList>
            <consortium name="EnsemblMetazoa"/>
        </authorList>
    </citation>
    <scope>IDENTIFICATION</scope>
</reference>
<dbReference type="Gene3D" id="1.10.510.10">
    <property type="entry name" value="Transferase(Phosphotransferase) domain 1"/>
    <property type="match status" value="1"/>
</dbReference>
<dbReference type="Gene3D" id="3.30.200.20">
    <property type="entry name" value="Phosphorylase Kinase, domain 1"/>
    <property type="match status" value="1"/>
</dbReference>
<evidence type="ECO:0000256" key="8">
    <source>
        <dbReference type="ARBA" id="ARBA00022777"/>
    </source>
</evidence>
<dbReference type="FunFam" id="1.10.510.10:FF:000304">
    <property type="entry name" value="Receptor protein serine/threonine kinase"/>
    <property type="match status" value="1"/>
</dbReference>
<dbReference type="GO" id="GO:0071363">
    <property type="term" value="P:cellular response to growth factor stimulus"/>
    <property type="evidence" value="ECO:0007669"/>
    <property type="project" value="TreeGrafter"/>
</dbReference>
<dbReference type="GO" id="GO:0005524">
    <property type="term" value="F:ATP binding"/>
    <property type="evidence" value="ECO:0007669"/>
    <property type="project" value="UniProtKB-UniRule"/>
</dbReference>
<dbReference type="InterPro" id="IPR045860">
    <property type="entry name" value="Snake_toxin-like_sf"/>
</dbReference>
<dbReference type="InterPro" id="IPR011009">
    <property type="entry name" value="Kinase-like_dom_sf"/>
</dbReference>
<dbReference type="Pfam" id="PF01064">
    <property type="entry name" value="Activin_recp"/>
    <property type="match status" value="1"/>
</dbReference>
<dbReference type="GO" id="GO:0046872">
    <property type="term" value="F:metal ion binding"/>
    <property type="evidence" value="ECO:0007669"/>
    <property type="project" value="UniProtKB-KW"/>
</dbReference>
<dbReference type="InterPro" id="IPR017441">
    <property type="entry name" value="Protein_kinase_ATP_BS"/>
</dbReference>
<dbReference type="Proteomes" id="UP000594260">
    <property type="component" value="Unplaced"/>
</dbReference>
<keyword evidence="3 14" id="KW-0723">Serine/threonine-protein kinase</keyword>
<dbReference type="EnsemblMetazoa" id="XM_022793125">
    <property type="protein sequence ID" value="XP_022648860"/>
    <property type="gene ID" value="LOC111245160"/>
</dbReference>
<keyword evidence="5 14" id="KW-0812">Transmembrane</keyword>
<feature type="domain" description="Protein kinase" evidence="15">
    <location>
        <begin position="323"/>
        <end position="620"/>
    </location>
</feature>
<dbReference type="KEGG" id="vde:111245160"/>
<keyword evidence="18" id="KW-1185">Reference proteome</keyword>
<evidence type="ECO:0000256" key="2">
    <source>
        <dbReference type="ARBA" id="ARBA00009605"/>
    </source>
</evidence>
<evidence type="ECO:0000256" key="6">
    <source>
        <dbReference type="ARBA" id="ARBA00022729"/>
    </source>
</evidence>
<dbReference type="PROSITE" id="PS50011">
    <property type="entry name" value="PROTEIN_KINASE_DOM"/>
    <property type="match status" value="1"/>
</dbReference>
<evidence type="ECO:0000256" key="11">
    <source>
        <dbReference type="ARBA" id="ARBA00023136"/>
    </source>
</evidence>
<dbReference type="FunFam" id="2.10.60.10:FF:000021">
    <property type="entry name" value="Receptor protein serine/threonine kinase"/>
    <property type="match status" value="1"/>
</dbReference>
<dbReference type="GeneID" id="111245160"/>
<sequence length="640" mass="71888">MGIKDAPTSARTITTTTTAELPAITRLAAGTNLNDNQSVRRQQSYLEKQRPKLYSWPQKIMCLDRETTLQETSISSSSSNNGGQSRTMTVATFQNNESAAAKDVTSSRTLASFPRNSVLSSIRPLIFVLMAATSVTGSWAIECYCLGECPEHLANNTCTIDHPEAMCYHHVEEVYNGLTKKMEIQKSYGCLADQAAILTCKGHLTKHKVPMNIECCKGADLCNRDLKIDVFRHEEDHLEEDLYTDYTHLVIFVLALTMCSMVASIVYLFYRLRRKRLESSSTENEHFLSNGSKSLQELIECSITSGSGSGLPKMVQRTIARQIELNCSIGKGRYGEVFRASWKGEYVACKVFNSTEEASWCRETEIYQTTLLRHDHILGFIAADIRGHRGVTQLLLITNYHENGSLYDYLTINCLDEEQAVEMAFTACSGLFYLHTPILGKQAKPAIAHRDIKSKNILVKRDGTCCIADFGLAVRADMHANQIDIGGQNVRVGTKRYMAPEVLDETLTTSNFNSYLRADMYSFGLVLWEIASRITLPGVEKPEPYRIPYHDSVPADPTFDEMRKVVCISGDRPRIPDAWNKCETMQNLASVIRELWGHEPRSRLTVLRAKKSLAKVEDALTTKQRYSPSNQQDMHIIPPV</sequence>
<proteinExistence type="inferred from homology"/>